<reference evidence="3 4" key="1">
    <citation type="submission" date="2017-04" db="EMBL/GenBank/DDBJ databases">
        <authorList>
            <person name="Afonso C.L."/>
            <person name="Miller P.J."/>
            <person name="Scott M.A."/>
            <person name="Spackman E."/>
            <person name="Goraichik I."/>
            <person name="Dimitrov K.M."/>
            <person name="Suarez D.L."/>
            <person name="Swayne D.E."/>
        </authorList>
    </citation>
    <scope>NUCLEOTIDE SEQUENCE [LARGE SCALE GENOMIC DNA]</scope>
    <source>
        <strain evidence="3 4">DSM 12555</strain>
    </source>
</reference>
<dbReference type="GO" id="GO:0046857">
    <property type="term" value="F:oxidoreductase activity, acting on other nitrogenous compounds as donors, with NAD or NADP as acceptor"/>
    <property type="evidence" value="ECO:0007669"/>
    <property type="project" value="TreeGrafter"/>
</dbReference>
<evidence type="ECO:0000313" key="3">
    <source>
        <dbReference type="EMBL" id="SMC25947.1"/>
    </source>
</evidence>
<dbReference type="InterPro" id="IPR050627">
    <property type="entry name" value="Nitroreductase/BluB"/>
</dbReference>
<dbReference type="Pfam" id="PF00881">
    <property type="entry name" value="Nitroreductase"/>
    <property type="match status" value="1"/>
</dbReference>
<dbReference type="EMBL" id="FWXH01000011">
    <property type="protein sequence ID" value="SMC25947.1"/>
    <property type="molecule type" value="Genomic_DNA"/>
</dbReference>
<dbReference type="OrthoDB" id="9783470at2"/>
<dbReference type="Proteomes" id="UP000192468">
    <property type="component" value="Unassembled WGS sequence"/>
</dbReference>
<dbReference type="SUPFAM" id="SSF55469">
    <property type="entry name" value="FMN-dependent nitroreductase-like"/>
    <property type="match status" value="1"/>
</dbReference>
<evidence type="ECO:0000313" key="4">
    <source>
        <dbReference type="Proteomes" id="UP000192468"/>
    </source>
</evidence>
<proteinExistence type="predicted"/>
<evidence type="ECO:0000256" key="1">
    <source>
        <dbReference type="ARBA" id="ARBA00023027"/>
    </source>
</evidence>
<dbReference type="RefSeq" id="WP_084116459.1">
    <property type="nucleotide sequence ID" value="NZ_FWXH01000011.1"/>
</dbReference>
<dbReference type="GO" id="GO:0046256">
    <property type="term" value="P:2,4,6-trinitrotoluene catabolic process"/>
    <property type="evidence" value="ECO:0007669"/>
    <property type="project" value="TreeGrafter"/>
</dbReference>
<name>A0A1W1XQ01_9CLOT</name>
<dbReference type="AlphaFoldDB" id="A0A1W1XQ01"/>
<dbReference type="GO" id="GO:0005829">
    <property type="term" value="C:cytosol"/>
    <property type="evidence" value="ECO:0007669"/>
    <property type="project" value="TreeGrafter"/>
</dbReference>
<dbReference type="PANTHER" id="PTHR23026:SF125">
    <property type="entry name" value="OXYGEN-INSENSITIVE NAD(P)H NITROREDUCTASE"/>
    <property type="match status" value="1"/>
</dbReference>
<protein>
    <submittedName>
        <fullName evidence="3">Nitroreductase</fullName>
    </submittedName>
</protein>
<dbReference type="InterPro" id="IPR029479">
    <property type="entry name" value="Nitroreductase"/>
</dbReference>
<dbReference type="InterPro" id="IPR000415">
    <property type="entry name" value="Nitroreductase-like"/>
</dbReference>
<organism evidence="3 4">
    <name type="scientific">Clostridium acidisoli DSM 12555</name>
    <dbReference type="NCBI Taxonomy" id="1121291"/>
    <lineage>
        <taxon>Bacteria</taxon>
        <taxon>Bacillati</taxon>
        <taxon>Bacillota</taxon>
        <taxon>Clostridia</taxon>
        <taxon>Eubacteriales</taxon>
        <taxon>Clostridiaceae</taxon>
        <taxon>Clostridium</taxon>
    </lineage>
</organism>
<keyword evidence="1" id="KW-0520">NAD</keyword>
<dbReference type="PANTHER" id="PTHR23026">
    <property type="entry name" value="NADPH NITROREDUCTASE"/>
    <property type="match status" value="1"/>
</dbReference>
<accession>A0A1W1XQ01</accession>
<keyword evidence="4" id="KW-1185">Reference proteome</keyword>
<gene>
    <name evidence="3" type="ORF">SAMN02745134_02635</name>
</gene>
<sequence>MKSIETNEVLKVIKSRRSVRFYKQEQISQAELDLIIEAGVYAPTASNNQPWHFTIIQSKEMLQYINKKSKDLMSKSGIEAAEKAASNPNFEPTYNAPTLIIVSCRKDATSNFGSEDCAAATQNMLIAAESMNIGSVWLGIVGLLFSQKEEAIKLGIPEGYQPSYGVALGYKGKETEQIALKRSMDVVNYIS</sequence>
<dbReference type="Gene3D" id="3.40.109.10">
    <property type="entry name" value="NADH Oxidase"/>
    <property type="match status" value="1"/>
</dbReference>
<evidence type="ECO:0000259" key="2">
    <source>
        <dbReference type="Pfam" id="PF00881"/>
    </source>
</evidence>
<feature type="domain" description="Nitroreductase" evidence="2">
    <location>
        <begin position="13"/>
        <end position="170"/>
    </location>
</feature>
<dbReference type="STRING" id="1121291.SAMN02745134_02635"/>